<comment type="caution">
    <text evidence="9">The sequence shown here is derived from an EMBL/GenBank/DDBJ whole genome shotgun (WGS) entry which is preliminary data.</text>
</comment>
<evidence type="ECO:0000256" key="7">
    <source>
        <dbReference type="RuleBase" id="RU003345"/>
    </source>
</evidence>
<dbReference type="FunFam" id="3.40.309.10:FF:000003">
    <property type="entry name" value="Aldehyde dehydrogenase"/>
    <property type="match status" value="1"/>
</dbReference>
<feature type="domain" description="Aldehyde dehydrogenase" evidence="8">
    <location>
        <begin position="4"/>
        <end position="411"/>
    </location>
</feature>
<keyword evidence="3" id="KW-0520">NAD</keyword>
<dbReference type="GO" id="GO:0004029">
    <property type="term" value="F:aldehyde dehydrogenase (NAD+) activity"/>
    <property type="evidence" value="ECO:0007669"/>
    <property type="project" value="TreeGrafter"/>
</dbReference>
<dbReference type="Gene3D" id="3.40.309.10">
    <property type="entry name" value="Aldehyde Dehydrogenase, Chain A, domain 2"/>
    <property type="match status" value="1"/>
</dbReference>
<evidence type="ECO:0000256" key="2">
    <source>
        <dbReference type="ARBA" id="ARBA00023002"/>
    </source>
</evidence>
<dbReference type="PIRSF" id="PIRSF036492">
    <property type="entry name" value="ALDH"/>
    <property type="match status" value="1"/>
</dbReference>
<dbReference type="GO" id="GO:0006081">
    <property type="term" value="P:aldehyde metabolic process"/>
    <property type="evidence" value="ECO:0007669"/>
    <property type="project" value="InterPro"/>
</dbReference>
<dbReference type="Pfam" id="PF00171">
    <property type="entry name" value="Aldedh"/>
    <property type="match status" value="1"/>
</dbReference>
<dbReference type="InterPro" id="IPR016162">
    <property type="entry name" value="Ald_DH_N"/>
</dbReference>
<evidence type="ECO:0000256" key="3">
    <source>
        <dbReference type="ARBA" id="ARBA00023027"/>
    </source>
</evidence>
<dbReference type="EMBL" id="VFJE01000051">
    <property type="protein sequence ID" value="TPD71320.1"/>
    <property type="molecule type" value="Genomic_DNA"/>
</dbReference>
<dbReference type="InterPro" id="IPR016160">
    <property type="entry name" value="Ald_DH_CS_CYS"/>
</dbReference>
<dbReference type="Proteomes" id="UP000319175">
    <property type="component" value="Unassembled WGS sequence"/>
</dbReference>
<dbReference type="InterPro" id="IPR012394">
    <property type="entry name" value="Aldehyde_DH_NAD(P)"/>
</dbReference>
<proteinExistence type="inferred from homology"/>
<dbReference type="PROSITE" id="PS00687">
    <property type="entry name" value="ALDEHYDE_DEHYDR_GLU"/>
    <property type="match status" value="1"/>
</dbReference>
<gene>
    <name evidence="9" type="ORF">FJA49_05315</name>
</gene>
<accession>A0A501QER3</accession>
<dbReference type="CDD" id="cd07136">
    <property type="entry name" value="ALDH_YwdH-P39616"/>
    <property type="match status" value="1"/>
</dbReference>
<evidence type="ECO:0000256" key="4">
    <source>
        <dbReference type="PIRNR" id="PIRNR036492"/>
    </source>
</evidence>
<keyword evidence="2 4" id="KW-0560">Oxidoreductase</keyword>
<evidence type="ECO:0000256" key="5">
    <source>
        <dbReference type="PIRSR" id="PIRSR036492-1"/>
    </source>
</evidence>
<evidence type="ECO:0000313" key="9">
    <source>
        <dbReference type="EMBL" id="TPD71320.1"/>
    </source>
</evidence>
<dbReference type="FunFam" id="3.40.605.10:FF:000004">
    <property type="entry name" value="Aldehyde dehydrogenase"/>
    <property type="match status" value="1"/>
</dbReference>
<feature type="active site" evidence="5 6">
    <location>
        <position position="193"/>
    </location>
</feature>
<dbReference type="SUPFAM" id="SSF53720">
    <property type="entry name" value="ALDH-like"/>
    <property type="match status" value="1"/>
</dbReference>
<comment type="similarity">
    <text evidence="1 4 7">Belongs to the aldehyde dehydrogenase family.</text>
</comment>
<keyword evidence="10" id="KW-1185">Reference proteome</keyword>
<dbReference type="PANTHER" id="PTHR43570:SF16">
    <property type="entry name" value="ALDEHYDE DEHYDROGENASE TYPE III, ISOFORM Q"/>
    <property type="match status" value="1"/>
</dbReference>
<name>A0A501QER3_9FLAO</name>
<dbReference type="OrthoDB" id="9762913at2"/>
<dbReference type="RefSeq" id="WP_139999605.1">
    <property type="nucleotide sequence ID" value="NZ_VFJE01000051.1"/>
</dbReference>
<evidence type="ECO:0000259" key="8">
    <source>
        <dbReference type="Pfam" id="PF00171"/>
    </source>
</evidence>
<protein>
    <recommendedName>
        <fullName evidence="4">Aldehyde dehydrogenase</fullName>
    </recommendedName>
</protein>
<evidence type="ECO:0000256" key="1">
    <source>
        <dbReference type="ARBA" id="ARBA00009986"/>
    </source>
</evidence>
<dbReference type="PROSITE" id="PS00070">
    <property type="entry name" value="ALDEHYDE_DEHYDR_CYS"/>
    <property type="match status" value="1"/>
</dbReference>
<dbReference type="PANTHER" id="PTHR43570">
    <property type="entry name" value="ALDEHYDE DEHYDROGENASE"/>
    <property type="match status" value="1"/>
</dbReference>
<dbReference type="Gene3D" id="3.40.605.10">
    <property type="entry name" value="Aldehyde Dehydrogenase, Chain A, domain 1"/>
    <property type="match status" value="1"/>
</dbReference>
<organism evidence="9 10">
    <name type="scientific">Flavobacterium microcysteis</name>
    <dbReference type="NCBI Taxonomy" id="2596891"/>
    <lineage>
        <taxon>Bacteria</taxon>
        <taxon>Pseudomonadati</taxon>
        <taxon>Bacteroidota</taxon>
        <taxon>Flavobacteriia</taxon>
        <taxon>Flavobacteriales</taxon>
        <taxon>Flavobacteriaceae</taxon>
        <taxon>Flavobacterium</taxon>
    </lineage>
</organism>
<sequence>MNHKEINRRKEKLKKFSHVISLHENDIIEALYKDFGKPAFEAYLTEINVVQSDLKDAIKNINAWAKPKKVRASILNFPSSDYIYTEPYGKTLIISPWNYPFQLAICPLIAAFAAGNSIVLKPSELTPHTSSLISKIIRETFDVKEAVAVLGDAEIAKSQLAKKWDYIFFTGSPAVGKEVAKAAAENLTPVTLELGGKNPCIIDKSANLQIAAKRIVWGKFINAGQTCIAPDYLLIHKGIKAKFIRLLQQEIVNAYGEDPKLSPDFTRIINKKHFLRLVGMIEEGKTIAGGIYDDENLYIAPTLIDEPSLDSSVMKDEIFGPLLPLLSYESESDLEKIISKYEKPLSLYVFTEDKTFAERIIQKFSFGGGCINDTVVHFSNKRLPFGGVGNSGMGAYHGKKSYDTFSHQKSIVKKATWLDIPLRYAPYGNKLKIIRKLLKWF</sequence>
<dbReference type="InterPro" id="IPR016161">
    <property type="entry name" value="Ald_DH/histidinol_DH"/>
</dbReference>
<evidence type="ECO:0000313" key="10">
    <source>
        <dbReference type="Proteomes" id="UP000319175"/>
    </source>
</evidence>
<dbReference type="AlphaFoldDB" id="A0A501QER3"/>
<dbReference type="InterPro" id="IPR015590">
    <property type="entry name" value="Aldehyde_DH_dom"/>
</dbReference>
<feature type="active site" evidence="5">
    <location>
        <position position="227"/>
    </location>
</feature>
<dbReference type="InterPro" id="IPR029510">
    <property type="entry name" value="Ald_DH_CS_GLU"/>
</dbReference>
<evidence type="ECO:0000256" key="6">
    <source>
        <dbReference type="PROSITE-ProRule" id="PRU10007"/>
    </source>
</evidence>
<dbReference type="GO" id="GO:0005737">
    <property type="term" value="C:cytoplasm"/>
    <property type="evidence" value="ECO:0007669"/>
    <property type="project" value="TreeGrafter"/>
</dbReference>
<reference evidence="9 10" key="1">
    <citation type="submission" date="2019-06" db="EMBL/GenBank/DDBJ databases">
        <title>Flavobacterium sp. MaA-Y11 from geoumgang.</title>
        <authorList>
            <person name="Jeong S."/>
        </authorList>
    </citation>
    <scope>NUCLEOTIDE SEQUENCE [LARGE SCALE GENOMIC DNA]</scope>
    <source>
        <strain evidence="9 10">MaA-Y11</strain>
    </source>
</reference>
<dbReference type="InterPro" id="IPR016163">
    <property type="entry name" value="Ald_DH_C"/>
</dbReference>